<proteinExistence type="predicted"/>
<keyword evidence="1" id="KW-0732">Signal</keyword>
<dbReference type="Proteomes" id="UP000534294">
    <property type="component" value="Unassembled WGS sequence"/>
</dbReference>
<accession>A0A7W8DPC8</accession>
<evidence type="ECO:0000313" key="3">
    <source>
        <dbReference type="EMBL" id="MBB5037519.1"/>
    </source>
</evidence>
<dbReference type="NCBIfam" id="TIGR02595">
    <property type="entry name" value="PEP_CTERM"/>
    <property type="match status" value="1"/>
</dbReference>
<dbReference type="AlphaFoldDB" id="A0A7W8DPC8"/>
<feature type="signal peptide" evidence="1">
    <location>
        <begin position="1"/>
        <end position="30"/>
    </location>
</feature>
<evidence type="ECO:0000313" key="4">
    <source>
        <dbReference type="Proteomes" id="UP000534294"/>
    </source>
</evidence>
<dbReference type="EMBL" id="JACHIF010000003">
    <property type="protein sequence ID" value="MBB5037519.1"/>
    <property type="molecule type" value="Genomic_DNA"/>
</dbReference>
<dbReference type="Pfam" id="PF07589">
    <property type="entry name" value="PEP-CTERM"/>
    <property type="match status" value="1"/>
</dbReference>
<evidence type="ECO:0000259" key="2">
    <source>
        <dbReference type="Pfam" id="PF07589"/>
    </source>
</evidence>
<sequence>MNSGKSATSRHSYLGRILLFSLSCCLTAQAVIIRDSGDPLANTSAPTGQYADSGWAYQGEYGDFLGTMIAPQYFITAQHIGVSASPTFTSTATFNGLADVTYTIDSAANGGQGFWNIAGTDLRVFKINETFSTYAPLYTGSSETGLEMVVFGRGGPRGAEVELGGDLKGWYHTGADGLTRWGANTVEGIVGDYLRSDFDNVLGQNESSLSVGDSGGAVFVNDGGIWKLAGINYGVEKDFDTNATPGDNSEFEAALFDRGGFYQGSDGGGWSLAPDSAANSYASRISTHVTEIQNIAPVPEPGSLCLLTLGSLLVLRRRRS</sequence>
<organism evidence="3 4">
    <name type="scientific">Prosthecobacter dejongeii</name>
    <dbReference type="NCBI Taxonomy" id="48465"/>
    <lineage>
        <taxon>Bacteria</taxon>
        <taxon>Pseudomonadati</taxon>
        <taxon>Verrucomicrobiota</taxon>
        <taxon>Verrucomicrobiia</taxon>
        <taxon>Verrucomicrobiales</taxon>
        <taxon>Verrucomicrobiaceae</taxon>
        <taxon>Prosthecobacter</taxon>
    </lineage>
</organism>
<name>A0A7W8DPC8_9BACT</name>
<protein>
    <recommendedName>
        <fullName evidence="2">Ice-binding protein C-terminal domain-containing protein</fullName>
    </recommendedName>
</protein>
<dbReference type="RefSeq" id="WP_184207504.1">
    <property type="nucleotide sequence ID" value="NZ_JACHIF010000003.1"/>
</dbReference>
<feature type="chain" id="PRO_5031402743" description="Ice-binding protein C-terminal domain-containing protein" evidence="1">
    <location>
        <begin position="31"/>
        <end position="320"/>
    </location>
</feature>
<gene>
    <name evidence="3" type="ORF">HNQ64_001768</name>
</gene>
<evidence type="ECO:0000256" key="1">
    <source>
        <dbReference type="SAM" id="SignalP"/>
    </source>
</evidence>
<keyword evidence="4" id="KW-1185">Reference proteome</keyword>
<feature type="domain" description="Ice-binding protein C-terminal" evidence="2">
    <location>
        <begin position="297"/>
        <end position="319"/>
    </location>
</feature>
<reference evidence="3 4" key="1">
    <citation type="submission" date="2020-08" db="EMBL/GenBank/DDBJ databases">
        <title>Genomic Encyclopedia of Type Strains, Phase IV (KMG-IV): sequencing the most valuable type-strain genomes for metagenomic binning, comparative biology and taxonomic classification.</title>
        <authorList>
            <person name="Goeker M."/>
        </authorList>
    </citation>
    <scope>NUCLEOTIDE SEQUENCE [LARGE SCALE GENOMIC DNA]</scope>
    <source>
        <strain evidence="3 4">DSM 12251</strain>
    </source>
</reference>
<dbReference type="InterPro" id="IPR009003">
    <property type="entry name" value="Peptidase_S1_PA"/>
</dbReference>
<dbReference type="InterPro" id="IPR013424">
    <property type="entry name" value="Ice-binding_C"/>
</dbReference>
<dbReference type="SUPFAM" id="SSF50494">
    <property type="entry name" value="Trypsin-like serine proteases"/>
    <property type="match status" value="1"/>
</dbReference>
<comment type="caution">
    <text evidence="3">The sequence shown here is derived from an EMBL/GenBank/DDBJ whole genome shotgun (WGS) entry which is preliminary data.</text>
</comment>